<dbReference type="EMBL" id="BQMJ01000031">
    <property type="protein sequence ID" value="GJQ12203.1"/>
    <property type="molecule type" value="Genomic_DNA"/>
</dbReference>
<dbReference type="PANTHER" id="PTHR33926:SF4">
    <property type="entry name" value="PROTEIN TIC 22, CHLOROPLASTIC"/>
    <property type="match status" value="1"/>
</dbReference>
<dbReference type="GO" id="GO:0015031">
    <property type="term" value="P:protein transport"/>
    <property type="evidence" value="ECO:0007669"/>
    <property type="project" value="InterPro"/>
</dbReference>
<comment type="caution">
    <text evidence="4">The sequence shown here is derived from an EMBL/GenBank/DDBJ whole genome shotgun (WGS) entry which is preliminary data.</text>
</comment>
<gene>
    <name evidence="4" type="ORF">GpartN1_g3994.t1</name>
</gene>
<evidence type="ECO:0000256" key="2">
    <source>
        <dbReference type="ARBA" id="ARBA00022528"/>
    </source>
</evidence>
<organism evidence="4 5">
    <name type="scientific">Galdieria partita</name>
    <dbReference type="NCBI Taxonomy" id="83374"/>
    <lineage>
        <taxon>Eukaryota</taxon>
        <taxon>Rhodophyta</taxon>
        <taxon>Bangiophyceae</taxon>
        <taxon>Galdieriales</taxon>
        <taxon>Galdieriaceae</taxon>
        <taxon>Galdieria</taxon>
    </lineage>
</organism>
<reference evidence="4" key="2">
    <citation type="submission" date="2022-01" db="EMBL/GenBank/DDBJ databases">
        <authorList>
            <person name="Hirooka S."/>
            <person name="Miyagishima S.Y."/>
        </authorList>
    </citation>
    <scope>NUCLEOTIDE SEQUENCE</scope>
    <source>
        <strain evidence="4">NBRC 102759</strain>
    </source>
</reference>
<protein>
    <submittedName>
        <fullName evidence="4">Uncharacterized protein</fullName>
    </submittedName>
</protein>
<keyword evidence="3" id="KW-0934">Plastid</keyword>
<dbReference type="Pfam" id="PF04278">
    <property type="entry name" value="Tic22"/>
    <property type="match status" value="1"/>
</dbReference>
<keyword evidence="2" id="KW-0150">Chloroplast</keyword>
<evidence type="ECO:0000256" key="3">
    <source>
        <dbReference type="ARBA" id="ARBA00022640"/>
    </source>
</evidence>
<sequence>MFTFTQRPLLVTNSHCIRQQCTCCFQKRAILFSWKEKHRGNRSCLADRGLKVTKAPTQHHTFICMQQNNKGQFSGKAWWTGLLSGTILFALLIPYVANLKVNDVGLTEDDINWKLRQIPVFAVTDGEGKPFLLESSTNDKQRDGYFFVDKDDAVSFKELVTSQDSGVTPKIFPLTLDVAERFIQGKIDPNYVSSSDRFHLAPNVEDLEFADFILNSKFDRTDVPVFAVDKLRLEVQIPLHQDSDEKKGAVSEQVKRITPFFLKKNDLESLLTSAKKNSQNNVEPTIQVYKLSKLLTNLKRGEFGTLDDFIFYPPEESLEYIKQISSS</sequence>
<name>A0A9C7UQT2_9RHOD</name>
<dbReference type="Proteomes" id="UP001061958">
    <property type="component" value="Unassembled WGS sequence"/>
</dbReference>
<evidence type="ECO:0000313" key="5">
    <source>
        <dbReference type="Proteomes" id="UP001061958"/>
    </source>
</evidence>
<proteinExistence type="predicted"/>
<evidence type="ECO:0000256" key="1">
    <source>
        <dbReference type="ARBA" id="ARBA00004229"/>
    </source>
</evidence>
<dbReference type="OrthoDB" id="4798at2759"/>
<dbReference type="InterPro" id="IPR007378">
    <property type="entry name" value="Tic22-like"/>
</dbReference>
<accession>A0A9C7UQT2</accession>
<dbReference type="PANTHER" id="PTHR33926">
    <property type="entry name" value="PROTEIN TIC 22, CHLOROPLASTIC"/>
    <property type="match status" value="1"/>
</dbReference>
<evidence type="ECO:0000313" key="4">
    <source>
        <dbReference type="EMBL" id="GJQ12203.1"/>
    </source>
</evidence>
<dbReference type="GO" id="GO:0009507">
    <property type="term" value="C:chloroplast"/>
    <property type="evidence" value="ECO:0007669"/>
    <property type="project" value="UniProtKB-SubCell"/>
</dbReference>
<reference evidence="4" key="1">
    <citation type="journal article" date="2022" name="Proc. Natl. Acad. Sci. U.S.A.">
        <title>Life cycle and functional genomics of the unicellular red alga Galdieria for elucidating algal and plant evolution and industrial use.</title>
        <authorList>
            <person name="Hirooka S."/>
            <person name="Itabashi T."/>
            <person name="Ichinose T.M."/>
            <person name="Onuma R."/>
            <person name="Fujiwara T."/>
            <person name="Yamashita S."/>
            <person name="Jong L.W."/>
            <person name="Tomita R."/>
            <person name="Iwane A.H."/>
            <person name="Miyagishima S.Y."/>
        </authorList>
    </citation>
    <scope>NUCLEOTIDE SEQUENCE</scope>
    <source>
        <strain evidence="4">NBRC 102759</strain>
    </source>
</reference>
<keyword evidence="5" id="KW-1185">Reference proteome</keyword>
<dbReference type="AlphaFoldDB" id="A0A9C7UQT2"/>
<dbReference type="Gene3D" id="3.40.1350.100">
    <property type="match status" value="2"/>
</dbReference>
<comment type="subcellular location">
    <subcellularLocation>
        <location evidence="1">Plastid</location>
        <location evidence="1">Chloroplast</location>
    </subcellularLocation>
</comment>